<feature type="binding site" evidence="9">
    <location>
        <begin position="107"/>
        <end position="115"/>
    </location>
    <ligand>
        <name>5-phospho-alpha-D-ribose 1-diphosphate</name>
        <dbReference type="ChEBI" id="CHEBI:58017"/>
    </ligand>
</feature>
<evidence type="ECO:0000256" key="1">
    <source>
        <dbReference type="ARBA" id="ARBA00004907"/>
    </source>
</evidence>
<keyword evidence="2 9" id="KW-0028">Amino-acid biosynthesis</keyword>
<dbReference type="Gene3D" id="3.40.1030.10">
    <property type="entry name" value="Nucleoside phosphorylase/phosphoribosyltransferase catalytic domain"/>
    <property type="match status" value="1"/>
</dbReference>
<feature type="binding site" evidence="9">
    <location>
        <position position="165"/>
    </location>
    <ligand>
        <name>anthranilate</name>
        <dbReference type="ChEBI" id="CHEBI:16567"/>
        <label>2</label>
    </ligand>
</feature>
<sequence>MLNLLENVYQGRHLNFEQASCSFREVLKGDIEIPVVAAMLAALKTKGETVEEIAGAAAALRHEAQYFPPPQYSVSDCCGTGGDGLNTINVSTLVSIVAASAGVKIVKHGNRSVSSNCGSADLMEQLGVNINLSAAKSKELLDSANFCFLFAPEYHQGVKHVMPVRQSLKTRTIFNLIGPLANPALPDVQLLGVYDEQYLEPFAEILKLLGTRKALIVHGSGLDEIAVHGQTKAVSLNNGVITMEELTPEDFSAKRHSLSDIQTSKDIDNKTSAIKLLTGKGTEAHIDMVAVNSSALLVLNDLAGSYDDGYQIARDLIQSGKALQQLEKIKELSHG</sequence>
<dbReference type="EMBL" id="CP012418">
    <property type="protein sequence ID" value="AOE50082.1"/>
    <property type="molecule type" value="Genomic_DNA"/>
</dbReference>
<comment type="similarity">
    <text evidence="9">Belongs to the anthranilate phosphoribosyltransferase family.</text>
</comment>
<comment type="subunit">
    <text evidence="9">Homodimer.</text>
</comment>
<feature type="binding site" evidence="9">
    <location>
        <position position="223"/>
    </location>
    <ligand>
        <name>Mg(2+)</name>
        <dbReference type="ChEBI" id="CHEBI:18420"/>
        <label>2</label>
    </ligand>
</feature>
<evidence type="ECO:0000256" key="3">
    <source>
        <dbReference type="ARBA" id="ARBA00022676"/>
    </source>
</evidence>
<evidence type="ECO:0000256" key="4">
    <source>
        <dbReference type="ARBA" id="ARBA00022679"/>
    </source>
</evidence>
<organism evidence="12 13">
    <name type="scientific">Kangiella sediminilitoris</name>
    <dbReference type="NCBI Taxonomy" id="1144748"/>
    <lineage>
        <taxon>Bacteria</taxon>
        <taxon>Pseudomonadati</taxon>
        <taxon>Pseudomonadota</taxon>
        <taxon>Gammaproteobacteria</taxon>
        <taxon>Kangiellales</taxon>
        <taxon>Kangiellaceae</taxon>
        <taxon>Kangiella</taxon>
    </lineage>
</organism>
<dbReference type="GO" id="GO:0005829">
    <property type="term" value="C:cytosol"/>
    <property type="evidence" value="ECO:0007669"/>
    <property type="project" value="TreeGrafter"/>
</dbReference>
<feature type="binding site" evidence="9">
    <location>
        <position position="119"/>
    </location>
    <ligand>
        <name>5-phospho-alpha-D-ribose 1-diphosphate</name>
        <dbReference type="ChEBI" id="CHEBI:58017"/>
    </ligand>
</feature>
<dbReference type="HAMAP" id="MF_00211">
    <property type="entry name" value="TrpD"/>
    <property type="match status" value="1"/>
</dbReference>
<dbReference type="InterPro" id="IPR000312">
    <property type="entry name" value="Glycosyl_Trfase_fam3"/>
</dbReference>
<comment type="cofactor">
    <cofactor evidence="9">
        <name>Mg(2+)</name>
        <dbReference type="ChEBI" id="CHEBI:18420"/>
    </cofactor>
    <text evidence="9">Binds 2 magnesium ions per monomer.</text>
</comment>
<comment type="pathway">
    <text evidence="1 9">Amino-acid biosynthesis; L-tryptophan biosynthesis; L-tryptophan from chorismate: step 2/5.</text>
</comment>
<evidence type="ECO:0000256" key="9">
    <source>
        <dbReference type="HAMAP-Rule" id="MF_00211"/>
    </source>
</evidence>
<dbReference type="EC" id="2.4.2.18" evidence="9"/>
<evidence type="ECO:0000313" key="13">
    <source>
        <dbReference type="Proteomes" id="UP000094147"/>
    </source>
</evidence>
<keyword evidence="5 9" id="KW-0822">Tryptophan biosynthesis</keyword>
<feature type="binding site" evidence="9">
    <location>
        <position position="224"/>
    </location>
    <ligand>
        <name>Mg(2+)</name>
        <dbReference type="ChEBI" id="CHEBI:18420"/>
        <label>2</label>
    </ligand>
</feature>
<evidence type="ECO:0000313" key="12">
    <source>
        <dbReference type="EMBL" id="AOE50082.1"/>
    </source>
</evidence>
<evidence type="ECO:0000256" key="8">
    <source>
        <dbReference type="ARBA" id="ARBA00061188"/>
    </source>
</evidence>
<feature type="domain" description="Glycosyl transferase family 3 N-terminal" evidence="11">
    <location>
        <begin position="4"/>
        <end position="63"/>
    </location>
</feature>
<feature type="binding site" evidence="9">
    <location>
        <position position="110"/>
    </location>
    <ligand>
        <name>anthranilate</name>
        <dbReference type="ChEBI" id="CHEBI:16567"/>
        <label>1</label>
    </ligand>
</feature>
<accession>A0A1B3BBA9</accession>
<dbReference type="UniPathway" id="UPA00035">
    <property type="reaction ID" value="UER00041"/>
</dbReference>
<feature type="binding site" evidence="9">
    <location>
        <position position="91"/>
    </location>
    <ligand>
        <name>Mg(2+)</name>
        <dbReference type="ChEBI" id="CHEBI:18420"/>
        <label>1</label>
    </ligand>
</feature>
<dbReference type="AlphaFoldDB" id="A0A1B3BBA9"/>
<feature type="binding site" evidence="9">
    <location>
        <position position="87"/>
    </location>
    <ligand>
        <name>5-phospho-alpha-D-ribose 1-diphosphate</name>
        <dbReference type="ChEBI" id="CHEBI:58017"/>
    </ligand>
</feature>
<keyword evidence="3 9" id="KW-0328">Glycosyltransferase</keyword>
<name>A0A1B3BBA9_9GAMM</name>
<evidence type="ECO:0000256" key="6">
    <source>
        <dbReference type="ARBA" id="ARBA00023141"/>
    </source>
</evidence>
<comment type="catalytic activity">
    <reaction evidence="7 9">
        <text>N-(5-phospho-beta-D-ribosyl)anthranilate + diphosphate = 5-phospho-alpha-D-ribose 1-diphosphate + anthranilate</text>
        <dbReference type="Rhea" id="RHEA:11768"/>
        <dbReference type="ChEBI" id="CHEBI:16567"/>
        <dbReference type="ChEBI" id="CHEBI:18277"/>
        <dbReference type="ChEBI" id="CHEBI:33019"/>
        <dbReference type="ChEBI" id="CHEBI:58017"/>
        <dbReference type="EC" id="2.4.2.18"/>
    </reaction>
</comment>
<evidence type="ECO:0000256" key="7">
    <source>
        <dbReference type="ARBA" id="ARBA00052328"/>
    </source>
</evidence>
<dbReference type="SUPFAM" id="SSF47648">
    <property type="entry name" value="Nucleoside phosphorylase/phosphoribosyltransferase N-terminal domain"/>
    <property type="match status" value="1"/>
</dbReference>
<feature type="binding site" evidence="9">
    <location>
        <position position="79"/>
    </location>
    <ligand>
        <name>5-phospho-alpha-D-ribose 1-diphosphate</name>
        <dbReference type="ChEBI" id="CHEBI:58017"/>
    </ligand>
</feature>
<comment type="caution">
    <text evidence="9">Lacks conserved residue(s) required for the propagation of feature annotation.</text>
</comment>
<dbReference type="SUPFAM" id="SSF52418">
    <property type="entry name" value="Nucleoside phosphorylase/phosphoribosyltransferase catalytic domain"/>
    <property type="match status" value="1"/>
</dbReference>
<reference evidence="13" key="1">
    <citation type="submission" date="2015-08" db="EMBL/GenBank/DDBJ databases">
        <authorList>
            <person name="Kim K.M."/>
        </authorList>
    </citation>
    <scope>NUCLEOTIDE SEQUENCE [LARGE SCALE GENOMIC DNA]</scope>
    <source>
        <strain evidence="13">KCTC 23892</strain>
    </source>
</reference>
<evidence type="ECO:0000256" key="5">
    <source>
        <dbReference type="ARBA" id="ARBA00022822"/>
    </source>
</evidence>
<dbReference type="RefSeq" id="WP_068991683.1">
    <property type="nucleotide sequence ID" value="NZ_CP012418.1"/>
</dbReference>
<keyword evidence="13" id="KW-1185">Reference proteome</keyword>
<dbReference type="InterPro" id="IPR017459">
    <property type="entry name" value="Glycosyl_Trfase_fam3_N_dom"/>
</dbReference>
<dbReference type="GO" id="GO:0004048">
    <property type="term" value="F:anthranilate phosphoribosyltransferase activity"/>
    <property type="evidence" value="ECO:0007669"/>
    <property type="project" value="UniProtKB-UniRule"/>
</dbReference>
<dbReference type="FunFam" id="3.40.1030.10:FF:000002">
    <property type="entry name" value="Anthranilate phosphoribosyltransferase"/>
    <property type="match status" value="1"/>
</dbReference>
<feature type="binding site" evidence="9">
    <location>
        <position position="79"/>
    </location>
    <ligand>
        <name>anthranilate</name>
        <dbReference type="ChEBI" id="CHEBI:16567"/>
        <label>1</label>
    </ligand>
</feature>
<gene>
    <name evidence="9" type="primary">trpD</name>
    <name evidence="12" type="ORF">KS2013_1370</name>
</gene>
<keyword evidence="9" id="KW-0460">Magnesium</keyword>
<dbReference type="OrthoDB" id="9806430at2"/>
<keyword evidence="9" id="KW-0479">Metal-binding</keyword>
<dbReference type="Pfam" id="PF02885">
    <property type="entry name" value="Glycos_trans_3N"/>
    <property type="match status" value="1"/>
</dbReference>
<keyword evidence="6 9" id="KW-0057">Aromatic amino acid biosynthesis</keyword>
<dbReference type="Gene3D" id="1.20.970.10">
    <property type="entry name" value="Transferase, Pyrimidine Nucleoside Phosphorylase, Chain C"/>
    <property type="match status" value="1"/>
</dbReference>
<dbReference type="GO" id="GO:0000162">
    <property type="term" value="P:L-tryptophan biosynthetic process"/>
    <property type="evidence" value="ECO:0007669"/>
    <property type="project" value="UniProtKB-UniRule"/>
</dbReference>
<dbReference type="PANTHER" id="PTHR43285:SF2">
    <property type="entry name" value="ANTHRANILATE PHOSPHORIBOSYLTRANSFERASE"/>
    <property type="match status" value="1"/>
</dbReference>
<evidence type="ECO:0000259" key="10">
    <source>
        <dbReference type="Pfam" id="PF00591"/>
    </source>
</evidence>
<evidence type="ECO:0000256" key="2">
    <source>
        <dbReference type="ARBA" id="ARBA00022605"/>
    </source>
</evidence>
<dbReference type="PATRIC" id="fig|1144748.3.peg.1379"/>
<feature type="binding site" evidence="9">
    <location>
        <position position="224"/>
    </location>
    <ligand>
        <name>Mg(2+)</name>
        <dbReference type="ChEBI" id="CHEBI:18420"/>
        <label>1</label>
    </ligand>
</feature>
<dbReference type="Pfam" id="PF00591">
    <property type="entry name" value="Glycos_transf_3"/>
    <property type="match status" value="1"/>
</dbReference>
<feature type="binding site" evidence="9">
    <location>
        <begin position="82"/>
        <end position="83"/>
    </location>
    <ligand>
        <name>5-phospho-alpha-D-ribose 1-diphosphate</name>
        <dbReference type="ChEBI" id="CHEBI:58017"/>
    </ligand>
</feature>
<comment type="similarity">
    <text evidence="8">In the C-terminal section; belongs to the anthranilate phosphoribosyltransferase family.</text>
</comment>
<dbReference type="PANTHER" id="PTHR43285">
    <property type="entry name" value="ANTHRANILATE PHOSPHORIBOSYLTRANSFERASE"/>
    <property type="match status" value="1"/>
</dbReference>
<comment type="function">
    <text evidence="9">Catalyzes the transfer of the phosphoribosyl group of 5-phosphorylribose-1-pyrophosphate (PRPP) to anthranilate to yield N-(5'-phosphoribosyl)-anthranilate (PRA).</text>
</comment>
<dbReference type="KEGG" id="ksd:KS2013_1370"/>
<keyword evidence="4 9" id="KW-0808">Transferase</keyword>
<feature type="binding site" evidence="9">
    <location>
        <begin position="89"/>
        <end position="92"/>
    </location>
    <ligand>
        <name>5-phospho-alpha-D-ribose 1-diphosphate</name>
        <dbReference type="ChEBI" id="CHEBI:58017"/>
    </ligand>
</feature>
<evidence type="ECO:0000259" key="11">
    <source>
        <dbReference type="Pfam" id="PF02885"/>
    </source>
</evidence>
<feature type="domain" description="Glycosyl transferase family 3" evidence="10">
    <location>
        <begin position="73"/>
        <end position="323"/>
    </location>
</feature>
<dbReference type="GO" id="GO:0000287">
    <property type="term" value="F:magnesium ion binding"/>
    <property type="evidence" value="ECO:0007669"/>
    <property type="project" value="UniProtKB-UniRule"/>
</dbReference>
<dbReference type="STRING" id="1144748.KS2013_1370"/>
<proteinExistence type="inferred from homology"/>
<protein>
    <recommendedName>
        <fullName evidence="9">Anthranilate phosphoribosyltransferase</fullName>
        <ecNumber evidence="9">2.4.2.18</ecNumber>
    </recommendedName>
</protein>
<dbReference type="Proteomes" id="UP000094147">
    <property type="component" value="Chromosome"/>
</dbReference>
<dbReference type="InterPro" id="IPR036320">
    <property type="entry name" value="Glycosyl_Trfase_fam3_N_dom_sf"/>
</dbReference>
<dbReference type="InterPro" id="IPR005940">
    <property type="entry name" value="Anthranilate_Pribosyl_Tfrase"/>
</dbReference>
<dbReference type="InterPro" id="IPR035902">
    <property type="entry name" value="Nuc_phospho_transferase"/>
</dbReference>
<dbReference type="NCBIfam" id="TIGR01245">
    <property type="entry name" value="trpD"/>
    <property type="match status" value="1"/>
</dbReference>